<dbReference type="AlphaFoldDB" id="A0A8J1J2L3"/>
<dbReference type="RefSeq" id="XP_031752082.1">
    <property type="nucleotide sequence ID" value="XM_031896222.1"/>
</dbReference>
<feature type="region of interest" description="Disordered" evidence="6">
    <location>
        <begin position="297"/>
        <end position="345"/>
    </location>
</feature>
<keyword evidence="7" id="KW-0812">Transmembrane</keyword>
<dbReference type="OrthoDB" id="8693905at2759"/>
<sequence length="375" mass="42241">MIEMEYCGGGTVDNLLERSVRRCLPEFCIAYICREVLKGLAYVHKKRIMHRDIKALNIAVTEDAGIRLIDFGLAKKLKRLGTCKEPRGTPHWTAPEVWALRPYGFKCDIWSLGITAIEMAEGKCPLSYLPQIMIKKTILDKDPPTLDKPHKWSADFNSFIKVCLMKDPKHRPTAKYLLKNHPFITDLQNEVQAREYIQDLIGNRNKEVEWKTEKSEKKSLSSKIDLSKMEKLVSEGPEEDTTINKALDTALEDALSNAEKVDSEVKTAISEIGSTNEAVLYVAQELSPQDEVGLTHAEEEQNPVSNRDTCDSETVSHARDSTAPQEAPVQSSEGTPGLEESQTTDKCTDNTLSIFVFLIYLLIYAIALAIYYEIQ</sequence>
<dbReference type="AGR" id="Xenbase:XB-GENE-29078499"/>
<dbReference type="SMART" id="SM00220">
    <property type="entry name" value="S_TKc"/>
    <property type="match status" value="1"/>
</dbReference>
<dbReference type="GO" id="GO:0005524">
    <property type="term" value="F:ATP binding"/>
    <property type="evidence" value="ECO:0007669"/>
    <property type="project" value="UniProtKB-KW"/>
</dbReference>
<dbReference type="GeneID" id="100486831"/>
<protein>
    <submittedName>
        <fullName evidence="10">Serine/threonine-protein kinase 3</fullName>
    </submittedName>
</protein>
<accession>A0A8J1J2L3</accession>
<dbReference type="Pfam" id="PF00069">
    <property type="entry name" value="Pkinase"/>
    <property type="match status" value="1"/>
</dbReference>
<dbReference type="OMA" id="SEHCIAY"/>
<keyword evidence="3" id="KW-0547">Nucleotide-binding</keyword>
<dbReference type="GO" id="GO:0005737">
    <property type="term" value="C:cytoplasm"/>
    <property type="evidence" value="ECO:0000318"/>
    <property type="project" value="GO_Central"/>
</dbReference>
<keyword evidence="7" id="KW-1133">Transmembrane helix</keyword>
<feature type="compositionally biased region" description="Basic and acidic residues" evidence="6">
    <location>
        <begin position="308"/>
        <end position="320"/>
    </location>
</feature>
<keyword evidence="5" id="KW-0067">ATP-binding</keyword>
<keyword evidence="2" id="KW-0723">Serine/threonine-protein kinase</keyword>
<proteinExistence type="inferred from homology"/>
<reference evidence="10" key="1">
    <citation type="submission" date="2025-08" db="UniProtKB">
        <authorList>
            <consortium name="RefSeq"/>
        </authorList>
    </citation>
    <scope>IDENTIFICATION</scope>
    <source>
        <strain evidence="10">Nigerian</strain>
        <tissue evidence="10">Liver and blood</tissue>
    </source>
</reference>
<evidence type="ECO:0000259" key="8">
    <source>
        <dbReference type="PROSITE" id="PS50011"/>
    </source>
</evidence>
<evidence type="ECO:0000313" key="10">
    <source>
        <dbReference type="RefSeq" id="XP_031752082.1"/>
    </source>
</evidence>
<dbReference type="InterPro" id="IPR050629">
    <property type="entry name" value="STE20/SPS1-PAK"/>
</dbReference>
<dbReference type="InterPro" id="IPR011009">
    <property type="entry name" value="Kinase-like_dom_sf"/>
</dbReference>
<evidence type="ECO:0000256" key="2">
    <source>
        <dbReference type="ARBA" id="ARBA00022527"/>
    </source>
</evidence>
<dbReference type="GO" id="GO:0005794">
    <property type="term" value="C:Golgi apparatus"/>
    <property type="evidence" value="ECO:0000318"/>
    <property type="project" value="GO_Central"/>
</dbReference>
<gene>
    <name evidence="10 11" type="primary">LOC100486831</name>
</gene>
<evidence type="ECO:0000313" key="11">
    <source>
        <dbReference type="Xenbase" id="XB-GENE-29078499"/>
    </source>
</evidence>
<keyword evidence="4 10" id="KW-0808">Transferase</keyword>
<dbReference type="GO" id="GO:0030336">
    <property type="term" value="P:negative regulation of cell migration"/>
    <property type="evidence" value="ECO:0000318"/>
    <property type="project" value="GO_Central"/>
</dbReference>
<dbReference type="KEGG" id="xtr:100486831"/>
<feature type="domain" description="Protein kinase" evidence="8">
    <location>
        <begin position="1"/>
        <end position="184"/>
    </location>
</feature>
<dbReference type="Gene3D" id="1.10.510.10">
    <property type="entry name" value="Transferase(Phosphotransferase) domain 1"/>
    <property type="match status" value="1"/>
</dbReference>
<name>A0A8J1J2L3_XENTR</name>
<dbReference type="GO" id="GO:0004674">
    <property type="term" value="F:protein serine/threonine kinase activity"/>
    <property type="evidence" value="ECO:0000318"/>
    <property type="project" value="GO_Central"/>
</dbReference>
<feature type="transmembrane region" description="Helical" evidence="7">
    <location>
        <begin position="352"/>
        <end position="372"/>
    </location>
</feature>
<evidence type="ECO:0000256" key="3">
    <source>
        <dbReference type="ARBA" id="ARBA00022741"/>
    </source>
</evidence>
<dbReference type="SUPFAM" id="SSF56112">
    <property type="entry name" value="Protein kinase-like (PK-like)"/>
    <property type="match status" value="1"/>
</dbReference>
<feature type="compositionally biased region" description="Polar residues" evidence="6">
    <location>
        <begin position="322"/>
        <end position="345"/>
    </location>
</feature>
<comment type="similarity">
    <text evidence="1">Belongs to the protein kinase superfamily. STE Ser/Thr protein kinase family. STE20 subfamily.</text>
</comment>
<evidence type="ECO:0000313" key="9">
    <source>
        <dbReference type="Proteomes" id="UP000008143"/>
    </source>
</evidence>
<evidence type="ECO:0000256" key="6">
    <source>
        <dbReference type="SAM" id="MobiDB-lite"/>
    </source>
</evidence>
<keyword evidence="9" id="KW-1185">Reference proteome</keyword>
<dbReference type="PANTHER" id="PTHR48012">
    <property type="entry name" value="STERILE20-LIKE KINASE, ISOFORM B-RELATED"/>
    <property type="match status" value="1"/>
</dbReference>
<dbReference type="PROSITE" id="PS50011">
    <property type="entry name" value="PROTEIN_KINASE_DOM"/>
    <property type="match status" value="1"/>
</dbReference>
<evidence type="ECO:0000256" key="5">
    <source>
        <dbReference type="ARBA" id="ARBA00022840"/>
    </source>
</evidence>
<dbReference type="InterPro" id="IPR000719">
    <property type="entry name" value="Prot_kinase_dom"/>
</dbReference>
<evidence type="ECO:0000256" key="4">
    <source>
        <dbReference type="ARBA" id="ARBA00022777"/>
    </source>
</evidence>
<organism evidence="9 10">
    <name type="scientific">Xenopus tropicalis</name>
    <name type="common">Western clawed frog</name>
    <name type="synonym">Silurana tropicalis</name>
    <dbReference type="NCBI Taxonomy" id="8364"/>
    <lineage>
        <taxon>Eukaryota</taxon>
        <taxon>Metazoa</taxon>
        <taxon>Chordata</taxon>
        <taxon>Craniata</taxon>
        <taxon>Vertebrata</taxon>
        <taxon>Euteleostomi</taxon>
        <taxon>Amphibia</taxon>
        <taxon>Batrachia</taxon>
        <taxon>Anura</taxon>
        <taxon>Pipoidea</taxon>
        <taxon>Pipidae</taxon>
        <taxon>Xenopodinae</taxon>
        <taxon>Xenopus</taxon>
        <taxon>Silurana</taxon>
    </lineage>
</organism>
<dbReference type="GO" id="GO:0035556">
    <property type="term" value="P:intracellular signal transduction"/>
    <property type="evidence" value="ECO:0000318"/>
    <property type="project" value="GO_Central"/>
</dbReference>
<keyword evidence="7" id="KW-0472">Membrane</keyword>
<evidence type="ECO:0000256" key="1">
    <source>
        <dbReference type="ARBA" id="ARBA00008874"/>
    </source>
</evidence>
<evidence type="ECO:0000256" key="7">
    <source>
        <dbReference type="SAM" id="Phobius"/>
    </source>
</evidence>
<dbReference type="Proteomes" id="UP000008143">
    <property type="component" value="Chromosome 2"/>
</dbReference>
<dbReference type="Xenbase" id="XB-GENE-29078499">
    <property type="gene designation" value="LOC100486831"/>
</dbReference>
<keyword evidence="4 10" id="KW-0418">Kinase</keyword>
<dbReference type="PANTHER" id="PTHR48012:SF32">
    <property type="entry name" value="SERINE_THREONINE-PROTEIN KINASE 3"/>
    <property type="match status" value="1"/>
</dbReference>